<sequence>MQPCGVLIDGKTPDLPYELEEGIFKYLARTDRRSIPSLMRVARRVKGWVEPFLYSIIIRRWGHKAYNPPVNCLPKYAHHVRHLLVYYTQALTLDELIQHLTLCTNLVDVALWCAHDKEAISHALPTLPLQRFSGFIPHLKPENRQEDVSKFTGITHLELLDNGLTWPKLAWLKDLRNLTHLALVDRLDPEIVVDIFQNCGGLQELVLTHSYGIQHQEQRIIFNKLDSVQSYAEEWLIQADAECITFWERAEM</sequence>
<dbReference type="EMBL" id="ML208482">
    <property type="protein sequence ID" value="TFK64268.1"/>
    <property type="molecule type" value="Genomic_DNA"/>
</dbReference>
<evidence type="ECO:0000313" key="1">
    <source>
        <dbReference type="EMBL" id="TFK64268.1"/>
    </source>
</evidence>
<proteinExistence type="predicted"/>
<keyword evidence="2" id="KW-1185">Reference proteome</keyword>
<name>A0ACD3AEF1_9AGAR</name>
<gene>
    <name evidence="1" type="ORF">BDN72DRAFT_963324</name>
</gene>
<organism evidence="1 2">
    <name type="scientific">Pluteus cervinus</name>
    <dbReference type="NCBI Taxonomy" id="181527"/>
    <lineage>
        <taxon>Eukaryota</taxon>
        <taxon>Fungi</taxon>
        <taxon>Dikarya</taxon>
        <taxon>Basidiomycota</taxon>
        <taxon>Agaricomycotina</taxon>
        <taxon>Agaricomycetes</taxon>
        <taxon>Agaricomycetidae</taxon>
        <taxon>Agaricales</taxon>
        <taxon>Pluteineae</taxon>
        <taxon>Pluteaceae</taxon>
        <taxon>Pluteus</taxon>
    </lineage>
</organism>
<reference evidence="1 2" key="1">
    <citation type="journal article" date="2019" name="Nat. Ecol. Evol.">
        <title>Megaphylogeny resolves global patterns of mushroom evolution.</title>
        <authorList>
            <person name="Varga T."/>
            <person name="Krizsan K."/>
            <person name="Foldi C."/>
            <person name="Dima B."/>
            <person name="Sanchez-Garcia M."/>
            <person name="Sanchez-Ramirez S."/>
            <person name="Szollosi G.J."/>
            <person name="Szarkandi J.G."/>
            <person name="Papp V."/>
            <person name="Albert L."/>
            <person name="Andreopoulos W."/>
            <person name="Angelini C."/>
            <person name="Antonin V."/>
            <person name="Barry K.W."/>
            <person name="Bougher N.L."/>
            <person name="Buchanan P."/>
            <person name="Buyck B."/>
            <person name="Bense V."/>
            <person name="Catcheside P."/>
            <person name="Chovatia M."/>
            <person name="Cooper J."/>
            <person name="Damon W."/>
            <person name="Desjardin D."/>
            <person name="Finy P."/>
            <person name="Geml J."/>
            <person name="Haridas S."/>
            <person name="Hughes K."/>
            <person name="Justo A."/>
            <person name="Karasinski D."/>
            <person name="Kautmanova I."/>
            <person name="Kiss B."/>
            <person name="Kocsube S."/>
            <person name="Kotiranta H."/>
            <person name="LaButti K.M."/>
            <person name="Lechner B.E."/>
            <person name="Liimatainen K."/>
            <person name="Lipzen A."/>
            <person name="Lukacs Z."/>
            <person name="Mihaltcheva S."/>
            <person name="Morgado L.N."/>
            <person name="Niskanen T."/>
            <person name="Noordeloos M.E."/>
            <person name="Ohm R.A."/>
            <person name="Ortiz-Santana B."/>
            <person name="Ovrebo C."/>
            <person name="Racz N."/>
            <person name="Riley R."/>
            <person name="Savchenko A."/>
            <person name="Shiryaev A."/>
            <person name="Soop K."/>
            <person name="Spirin V."/>
            <person name="Szebenyi C."/>
            <person name="Tomsovsky M."/>
            <person name="Tulloss R.E."/>
            <person name="Uehling J."/>
            <person name="Grigoriev I.V."/>
            <person name="Vagvolgyi C."/>
            <person name="Papp T."/>
            <person name="Martin F.M."/>
            <person name="Miettinen O."/>
            <person name="Hibbett D.S."/>
            <person name="Nagy L.G."/>
        </authorList>
    </citation>
    <scope>NUCLEOTIDE SEQUENCE [LARGE SCALE GENOMIC DNA]</scope>
    <source>
        <strain evidence="1 2">NL-1719</strain>
    </source>
</reference>
<protein>
    <submittedName>
        <fullName evidence="1">Uncharacterized protein</fullName>
    </submittedName>
</protein>
<dbReference type="Proteomes" id="UP000308600">
    <property type="component" value="Unassembled WGS sequence"/>
</dbReference>
<evidence type="ECO:0000313" key="2">
    <source>
        <dbReference type="Proteomes" id="UP000308600"/>
    </source>
</evidence>
<accession>A0ACD3AEF1</accession>